<dbReference type="RefSeq" id="WP_386766845.1">
    <property type="nucleotide sequence ID" value="NZ_JBHSTI010000008.1"/>
</dbReference>
<dbReference type="SUPFAM" id="SSF53448">
    <property type="entry name" value="Nucleotide-diphospho-sugar transferases"/>
    <property type="match status" value="1"/>
</dbReference>
<dbReference type="Gene3D" id="3.90.550.10">
    <property type="entry name" value="Spore Coat Polysaccharide Biosynthesis Protein SpsA, Chain A"/>
    <property type="match status" value="1"/>
</dbReference>
<evidence type="ECO:0000313" key="1">
    <source>
        <dbReference type="EMBL" id="MFC6238542.1"/>
    </source>
</evidence>
<keyword evidence="2" id="KW-1185">Reference proteome</keyword>
<sequence>MTEPVAARVTLGYSTTADRVRNVAPPPEDPLLAVIVSVQNPSETDWRSTLPESLTARGDVTFFEQVAWGVAKSRNLVLDAAETEYLLFADDDVEFDWPGILEGLALLDADPGAGMLLAAARDEHGRLRKDYPASVVPLTLRNSGKAATYEMLVRVPDVRARGIRFDERFGAGAENYLGDEYIFCADLLKAGGRGLHGPVVVAMHPDDSSGSRWGTDADRRARAVIFDRVFGWKAPAVRLAFGLRRRAELGGVGGALRFTLGR</sequence>
<organism evidence="1 2">
    <name type="scientific">Longivirga aurantiaca</name>
    <dbReference type="NCBI Taxonomy" id="1837743"/>
    <lineage>
        <taxon>Bacteria</taxon>
        <taxon>Bacillati</taxon>
        <taxon>Actinomycetota</taxon>
        <taxon>Actinomycetes</taxon>
        <taxon>Sporichthyales</taxon>
        <taxon>Sporichthyaceae</taxon>
        <taxon>Longivirga</taxon>
    </lineage>
</organism>
<gene>
    <name evidence="1" type="ORF">ACFQGU_11690</name>
</gene>
<dbReference type="EMBL" id="JBHSTI010000008">
    <property type="protein sequence ID" value="MFC6238542.1"/>
    <property type="molecule type" value="Genomic_DNA"/>
</dbReference>
<dbReference type="Proteomes" id="UP001596138">
    <property type="component" value="Unassembled WGS sequence"/>
</dbReference>
<proteinExistence type="predicted"/>
<reference evidence="2" key="1">
    <citation type="journal article" date="2019" name="Int. J. Syst. Evol. Microbiol.">
        <title>The Global Catalogue of Microorganisms (GCM) 10K type strain sequencing project: providing services to taxonomists for standard genome sequencing and annotation.</title>
        <authorList>
            <consortium name="The Broad Institute Genomics Platform"/>
            <consortium name="The Broad Institute Genome Sequencing Center for Infectious Disease"/>
            <person name="Wu L."/>
            <person name="Ma J."/>
        </authorList>
    </citation>
    <scope>NUCLEOTIDE SEQUENCE [LARGE SCALE GENOMIC DNA]</scope>
    <source>
        <strain evidence="2">CGMCC 4.7317</strain>
    </source>
</reference>
<keyword evidence="1" id="KW-0328">Glycosyltransferase</keyword>
<accession>A0ABW1T2N2</accession>
<keyword evidence="1" id="KW-0808">Transferase</keyword>
<evidence type="ECO:0000313" key="2">
    <source>
        <dbReference type="Proteomes" id="UP001596138"/>
    </source>
</evidence>
<name>A0ABW1T2N2_9ACTN</name>
<protein>
    <submittedName>
        <fullName evidence="1">Glycosyltransferase family 2 protein</fullName>
        <ecNumber evidence="1">2.4.-.-</ecNumber>
    </submittedName>
</protein>
<dbReference type="EC" id="2.4.-.-" evidence="1"/>
<dbReference type="InterPro" id="IPR029044">
    <property type="entry name" value="Nucleotide-diphossugar_trans"/>
</dbReference>
<comment type="caution">
    <text evidence="1">The sequence shown here is derived from an EMBL/GenBank/DDBJ whole genome shotgun (WGS) entry which is preliminary data.</text>
</comment>
<dbReference type="GO" id="GO:0016757">
    <property type="term" value="F:glycosyltransferase activity"/>
    <property type="evidence" value="ECO:0007669"/>
    <property type="project" value="UniProtKB-KW"/>
</dbReference>